<sequence length="50" mass="5727">MTLTTPGCPMYAMIMGNVRQKVESIDSIKTAEVELVWESLWTPDRILKNE</sequence>
<accession>A0AA90Z8I1</accession>
<dbReference type="PANTHER" id="PTHR42831">
    <property type="entry name" value="FE-S PROTEIN MATURATION AUXILIARY FACTOR YITW"/>
    <property type="match status" value="1"/>
</dbReference>
<dbReference type="InterPro" id="IPR052339">
    <property type="entry name" value="Fe-S_Maturation_MIP18"/>
</dbReference>
<dbReference type="AlphaFoldDB" id="A0AA90Z8I1"/>
<dbReference type="EMBL" id="JAVDQI010000007">
    <property type="protein sequence ID" value="MDR6223370.1"/>
    <property type="molecule type" value="Genomic_DNA"/>
</dbReference>
<organism evidence="1 2">
    <name type="scientific">Methanococcoides alaskense</name>
    <dbReference type="NCBI Taxonomy" id="325778"/>
    <lineage>
        <taxon>Archaea</taxon>
        <taxon>Methanobacteriati</taxon>
        <taxon>Methanobacteriota</taxon>
        <taxon>Stenosarchaea group</taxon>
        <taxon>Methanomicrobia</taxon>
        <taxon>Methanosarcinales</taxon>
        <taxon>Methanosarcinaceae</taxon>
        <taxon>Methanococcoides</taxon>
    </lineage>
</organism>
<reference evidence="1 2" key="1">
    <citation type="submission" date="2023-07" db="EMBL/GenBank/DDBJ databases">
        <title>Genomic Encyclopedia of Type Strains, Phase IV (KMG-IV): sequencing the most valuable type-strain genomes for metagenomic binning, comparative biology and taxonomic classification.</title>
        <authorList>
            <person name="Goeker M."/>
        </authorList>
    </citation>
    <scope>NUCLEOTIDE SEQUENCE [LARGE SCALE GENOMIC DNA]</scope>
    <source>
        <strain evidence="1 2">DSM 17273</strain>
    </source>
</reference>
<proteinExistence type="predicted"/>
<protein>
    <submittedName>
        <fullName evidence="1">Metal-sulfur cluster biosynthetic enzyme</fullName>
    </submittedName>
</protein>
<dbReference type="Proteomes" id="UP001185015">
    <property type="component" value="Unassembled WGS sequence"/>
</dbReference>
<keyword evidence="2" id="KW-1185">Reference proteome</keyword>
<dbReference type="PANTHER" id="PTHR42831:SF1">
    <property type="entry name" value="FE-S PROTEIN MATURATION AUXILIARY FACTOR YITW"/>
    <property type="match status" value="1"/>
</dbReference>
<dbReference type="InterPro" id="IPR034904">
    <property type="entry name" value="FSCA_dom_sf"/>
</dbReference>
<dbReference type="Gene3D" id="3.30.300.130">
    <property type="entry name" value="Fe-S cluster assembly (FSCA)"/>
    <property type="match status" value="1"/>
</dbReference>
<comment type="caution">
    <text evidence="1">The sequence shown here is derived from an EMBL/GenBank/DDBJ whole genome shotgun (WGS) entry which is preliminary data.</text>
</comment>
<gene>
    <name evidence="1" type="ORF">J2750_001838</name>
</gene>
<name>A0AA90Z8I1_9EURY</name>
<dbReference type="SUPFAM" id="SSF117916">
    <property type="entry name" value="Fe-S cluster assembly (FSCA) domain-like"/>
    <property type="match status" value="1"/>
</dbReference>
<evidence type="ECO:0000313" key="1">
    <source>
        <dbReference type="EMBL" id="MDR6223370.1"/>
    </source>
</evidence>
<evidence type="ECO:0000313" key="2">
    <source>
        <dbReference type="Proteomes" id="UP001185015"/>
    </source>
</evidence>